<dbReference type="PROSITE" id="PS50969">
    <property type="entry name" value="FCP1"/>
    <property type="match status" value="1"/>
</dbReference>
<evidence type="ECO:0000256" key="12">
    <source>
        <dbReference type="ARBA" id="ARBA00023136"/>
    </source>
</evidence>
<keyword evidence="18" id="KW-1185">Reference proteome</keyword>
<keyword evidence="12 14" id="KW-0472">Membrane</keyword>
<dbReference type="SMART" id="SM00577">
    <property type="entry name" value="CPDc"/>
    <property type="match status" value="1"/>
</dbReference>
<keyword evidence="7 14" id="KW-0653">Protein transport</keyword>
<feature type="transmembrane region" description="Helical" evidence="14">
    <location>
        <begin position="102"/>
        <end position="123"/>
    </location>
</feature>
<proteinExistence type="inferred from homology"/>
<keyword evidence="5 14" id="KW-0812">Transmembrane</keyword>
<reference evidence="17" key="1">
    <citation type="submission" date="2020-11" db="EMBL/GenBank/DDBJ databases">
        <authorList>
            <person name="Tran Van P."/>
        </authorList>
    </citation>
    <scope>NUCLEOTIDE SEQUENCE</scope>
</reference>
<keyword evidence="11 14" id="KW-0496">Mitochondrion</keyword>
<evidence type="ECO:0000313" key="17">
    <source>
        <dbReference type="EMBL" id="CAD7649910.1"/>
    </source>
</evidence>
<evidence type="ECO:0000256" key="15">
    <source>
        <dbReference type="SAM" id="MobiDB-lite"/>
    </source>
</evidence>
<evidence type="ECO:0000256" key="9">
    <source>
        <dbReference type="ARBA" id="ARBA00022989"/>
    </source>
</evidence>
<dbReference type="EMBL" id="OC918701">
    <property type="protein sequence ID" value="CAD7649910.1"/>
    <property type="molecule type" value="Genomic_DNA"/>
</dbReference>
<evidence type="ECO:0000313" key="18">
    <source>
        <dbReference type="Proteomes" id="UP000728032"/>
    </source>
</evidence>
<keyword evidence="4 14" id="KW-0813">Transport</keyword>
<dbReference type="InterPro" id="IPR036412">
    <property type="entry name" value="HAD-like_sf"/>
</dbReference>
<protein>
    <recommendedName>
        <fullName evidence="14">Mitochondrial import inner membrane translocase subunit TIM50</fullName>
    </recommendedName>
</protein>
<keyword evidence="6" id="KW-0999">Mitochondrion inner membrane</keyword>
<gene>
    <name evidence="17" type="ORF">ONB1V03_LOCUS7531</name>
</gene>
<feature type="region of interest" description="Disordered" evidence="15">
    <location>
        <begin position="354"/>
        <end position="385"/>
    </location>
</feature>
<comment type="function">
    <text evidence="1 14">Essential component of the TIM23 complex, a complex that mediates the translocation of transit peptide-containing proteins across the mitochondrial inner membrane.</text>
</comment>
<dbReference type="SUPFAM" id="SSF56784">
    <property type="entry name" value="HAD-like"/>
    <property type="match status" value="1"/>
</dbReference>
<evidence type="ECO:0000256" key="4">
    <source>
        <dbReference type="ARBA" id="ARBA00022448"/>
    </source>
</evidence>
<dbReference type="InterPro" id="IPR050365">
    <property type="entry name" value="TIM50"/>
</dbReference>
<evidence type="ECO:0000256" key="11">
    <source>
        <dbReference type="ARBA" id="ARBA00023128"/>
    </source>
</evidence>
<dbReference type="FunFam" id="3.40.50.1000:FF:000019">
    <property type="entry name" value="Mitochondrial import inner membrane translocase subunit TIM50"/>
    <property type="match status" value="1"/>
</dbReference>
<evidence type="ECO:0000256" key="2">
    <source>
        <dbReference type="ARBA" id="ARBA00004434"/>
    </source>
</evidence>
<organism evidence="17">
    <name type="scientific">Oppiella nova</name>
    <dbReference type="NCBI Taxonomy" id="334625"/>
    <lineage>
        <taxon>Eukaryota</taxon>
        <taxon>Metazoa</taxon>
        <taxon>Ecdysozoa</taxon>
        <taxon>Arthropoda</taxon>
        <taxon>Chelicerata</taxon>
        <taxon>Arachnida</taxon>
        <taxon>Acari</taxon>
        <taxon>Acariformes</taxon>
        <taxon>Sarcoptiformes</taxon>
        <taxon>Oribatida</taxon>
        <taxon>Brachypylina</taxon>
        <taxon>Oppioidea</taxon>
        <taxon>Oppiidae</taxon>
        <taxon>Oppiella</taxon>
    </lineage>
</organism>
<dbReference type="OrthoDB" id="287041at2759"/>
<evidence type="ECO:0000256" key="14">
    <source>
        <dbReference type="RuleBase" id="RU365079"/>
    </source>
</evidence>
<evidence type="ECO:0000256" key="1">
    <source>
        <dbReference type="ARBA" id="ARBA00002959"/>
    </source>
</evidence>
<comment type="similarity">
    <text evidence="3 14">Belongs to the TIM50 family.</text>
</comment>
<name>A0A7R9LXT2_9ACAR</name>
<dbReference type="Gene3D" id="3.40.50.1000">
    <property type="entry name" value="HAD superfamily/HAD-like"/>
    <property type="match status" value="1"/>
</dbReference>
<dbReference type="InterPro" id="IPR004274">
    <property type="entry name" value="FCP1_dom"/>
</dbReference>
<dbReference type="GO" id="GO:0005744">
    <property type="term" value="C:TIM23 mitochondrial import inner membrane translocase complex"/>
    <property type="evidence" value="ECO:0007669"/>
    <property type="project" value="UniProtKB-UniRule"/>
</dbReference>
<dbReference type="Pfam" id="PF03031">
    <property type="entry name" value="NIF"/>
    <property type="match status" value="1"/>
</dbReference>
<dbReference type="CDD" id="cd07521">
    <property type="entry name" value="HAD_FCP1-like"/>
    <property type="match status" value="1"/>
</dbReference>
<evidence type="ECO:0000256" key="7">
    <source>
        <dbReference type="ARBA" id="ARBA00022927"/>
    </source>
</evidence>
<evidence type="ECO:0000256" key="6">
    <source>
        <dbReference type="ARBA" id="ARBA00022792"/>
    </source>
</evidence>
<keyword evidence="10 14" id="KW-0811">Translocation</keyword>
<dbReference type="GO" id="GO:0015031">
    <property type="term" value="P:protein transport"/>
    <property type="evidence" value="ECO:0007669"/>
    <property type="project" value="UniProtKB-KW"/>
</dbReference>
<evidence type="ECO:0000256" key="8">
    <source>
        <dbReference type="ARBA" id="ARBA00022946"/>
    </source>
</evidence>
<evidence type="ECO:0000259" key="16">
    <source>
        <dbReference type="PROSITE" id="PS50969"/>
    </source>
</evidence>
<dbReference type="InterPro" id="IPR023214">
    <property type="entry name" value="HAD_sf"/>
</dbReference>
<dbReference type="PANTHER" id="PTHR12210">
    <property type="entry name" value="DULLARD PROTEIN PHOSPHATASE"/>
    <property type="match status" value="1"/>
</dbReference>
<dbReference type="Proteomes" id="UP000728032">
    <property type="component" value="Unassembled WGS sequence"/>
</dbReference>
<comment type="subcellular location">
    <subcellularLocation>
        <location evidence="2 14">Mitochondrion inner membrane</location>
        <topology evidence="2 14">Single-pass membrane protein</topology>
    </subcellularLocation>
</comment>
<dbReference type="EMBL" id="CAJPVJ010003876">
    <property type="protein sequence ID" value="CAG2168037.1"/>
    <property type="molecule type" value="Genomic_DNA"/>
</dbReference>
<evidence type="ECO:0000256" key="10">
    <source>
        <dbReference type="ARBA" id="ARBA00023010"/>
    </source>
</evidence>
<feature type="domain" description="FCP1 homology" evidence="16">
    <location>
        <begin position="182"/>
        <end position="327"/>
    </location>
</feature>
<evidence type="ECO:0000256" key="5">
    <source>
        <dbReference type="ARBA" id="ARBA00022692"/>
    </source>
</evidence>
<keyword evidence="8 14" id="KW-0809">Transit peptide</keyword>
<dbReference type="AlphaFoldDB" id="A0A7R9LXT2"/>
<comment type="subunit">
    <text evidence="13">Component of the TIM23 complex at least composed of Tim23, Tim17 (Tim17a1, Tim17a2 or Tim17b1) and a Tim50.</text>
</comment>
<sequence length="385" mass="44995">MYCLRRQVLNRSLSASNGFKAINGWSFGRYTHSMSSLSAVSLFSHQYSNHGLRSNLRMNATNDWLRNWPSIQKMSTISDNLDPNKDSEKLEKERQRVKQQKITKYTLLVMFCMFCGSGVYALLEWGAPSLDSEGNPIEDEFSAMPLAVQYIYRSWHTFAHYEQVLREPTRNLLLPPPLEPPYYQPPFTLVLEMTGVLVNPEWTYRTGWRFKKRPFVDYFLHHLATSGNFEIVIYTYEQGFTAFPLIDSLDPNGYVMYRLFRDSTRYENGVHMKDLNCLNRDLSKVIHIDWNGKACQLSPNNCLTLKKWTGNTDDRTLYDLSHFLRAIATEGVEDVRQVIEHYSQFDDPIEAFKDNQRKLAQQQQESTPPQPPPLSSNLWSSWRRR</sequence>
<feature type="compositionally biased region" description="Low complexity" evidence="15">
    <location>
        <begin position="375"/>
        <end position="385"/>
    </location>
</feature>
<evidence type="ECO:0000256" key="3">
    <source>
        <dbReference type="ARBA" id="ARBA00006344"/>
    </source>
</evidence>
<keyword evidence="9 14" id="KW-1133">Transmembrane helix</keyword>
<accession>A0A7R9LXT2</accession>
<evidence type="ECO:0000256" key="13">
    <source>
        <dbReference type="ARBA" id="ARBA00061911"/>
    </source>
</evidence>